<keyword evidence="6" id="KW-0067">ATP-binding</keyword>
<dbReference type="NCBIfam" id="TIGR00744">
    <property type="entry name" value="ROK_glcA_fam"/>
    <property type="match status" value="1"/>
</dbReference>
<reference evidence="8 9" key="1">
    <citation type="submission" date="2023-04" db="EMBL/GenBank/DDBJ databases">
        <title>Fusibacter bizertensis strain WBS, isolated from littoral bottom sediments of the Arctic seas - biochemical and genomic analysis.</title>
        <authorList>
            <person name="Brioukhanov A.L."/>
        </authorList>
    </citation>
    <scope>NUCLEOTIDE SEQUENCE [LARGE SCALE GENOMIC DNA]</scope>
    <source>
        <strain evidence="8 9">WBS</strain>
    </source>
</reference>
<dbReference type="InterPro" id="IPR043129">
    <property type="entry name" value="ATPase_NBD"/>
</dbReference>
<accession>A0ABT6NHI4</accession>
<sequence>MYIGIDLGGTNIAGGLVNDKGEILFKHSIPTGRERGSDLVIEDIYNVIQVLIDRNNTDSEVMGIGIGIPGISDPHTGEVLVCVNLNWYNVPLREKLAEKTTLPIYIDNDATVAGVAEFQVAQAGKYNDAVILTLGTGVGGGVLIDGKVVSGHHGIGSELGHMLIGEGLYTCNCGRNGCLETFASSTAIIHYAKHLITQGSASSMFHAVGGDLDKITGEVIFDAAKKGDVVANQVVDRLVKYLSIGIMNIVCTIDPEIILLGGGISMAGDFLIQKVNTALDALKYFKASPVAKVEIAKFKNDAGIIGAAMYAMIHQ</sequence>
<dbReference type="Pfam" id="PF00480">
    <property type="entry name" value="ROK"/>
    <property type="match status" value="1"/>
</dbReference>
<evidence type="ECO:0000313" key="8">
    <source>
        <dbReference type="EMBL" id="MDH8679898.1"/>
    </source>
</evidence>
<keyword evidence="9" id="KW-1185">Reference proteome</keyword>
<evidence type="ECO:0000313" key="9">
    <source>
        <dbReference type="Proteomes" id="UP001158045"/>
    </source>
</evidence>
<gene>
    <name evidence="8" type="ORF">QE109_17255</name>
</gene>
<evidence type="ECO:0000256" key="6">
    <source>
        <dbReference type="ARBA" id="ARBA00022840"/>
    </source>
</evidence>
<dbReference type="SUPFAM" id="SSF53067">
    <property type="entry name" value="Actin-like ATPase domain"/>
    <property type="match status" value="1"/>
</dbReference>
<evidence type="ECO:0000256" key="5">
    <source>
        <dbReference type="ARBA" id="ARBA00022777"/>
    </source>
</evidence>
<dbReference type="InterPro" id="IPR004654">
    <property type="entry name" value="ROK_glcA"/>
</dbReference>
<protein>
    <recommendedName>
        <fullName evidence="2">Glucokinase</fullName>
    </recommendedName>
    <alternativeName>
        <fullName evidence="7">Glucose kinase</fullName>
    </alternativeName>
</protein>
<dbReference type="InterPro" id="IPR000600">
    <property type="entry name" value="ROK"/>
</dbReference>
<evidence type="ECO:0000256" key="4">
    <source>
        <dbReference type="ARBA" id="ARBA00022741"/>
    </source>
</evidence>
<dbReference type="PANTHER" id="PTHR18964:SF149">
    <property type="entry name" value="BIFUNCTIONAL UDP-N-ACETYLGLUCOSAMINE 2-EPIMERASE_N-ACETYLMANNOSAMINE KINASE"/>
    <property type="match status" value="1"/>
</dbReference>
<keyword evidence="4" id="KW-0547">Nucleotide-binding</keyword>
<dbReference type="GO" id="GO:0004340">
    <property type="term" value="F:glucokinase activity"/>
    <property type="evidence" value="ECO:0007669"/>
    <property type="project" value="UniProtKB-EC"/>
</dbReference>
<dbReference type="Gene3D" id="3.30.420.40">
    <property type="match status" value="2"/>
</dbReference>
<comment type="caution">
    <text evidence="8">The sequence shown here is derived from an EMBL/GenBank/DDBJ whole genome shotgun (WGS) entry which is preliminary data.</text>
</comment>
<dbReference type="EMBL" id="JARYZI010000020">
    <property type="protein sequence ID" value="MDH8679898.1"/>
    <property type="molecule type" value="Genomic_DNA"/>
</dbReference>
<dbReference type="PANTHER" id="PTHR18964">
    <property type="entry name" value="ROK (REPRESSOR, ORF, KINASE) FAMILY"/>
    <property type="match status" value="1"/>
</dbReference>
<evidence type="ECO:0000256" key="2">
    <source>
        <dbReference type="ARBA" id="ARBA00014701"/>
    </source>
</evidence>
<evidence type="ECO:0000256" key="3">
    <source>
        <dbReference type="ARBA" id="ARBA00022679"/>
    </source>
</evidence>
<keyword evidence="3 8" id="KW-0808">Transferase</keyword>
<keyword evidence="5" id="KW-0418">Kinase</keyword>
<organism evidence="8 9">
    <name type="scientific">Fusibacter bizertensis</name>
    <dbReference type="NCBI Taxonomy" id="1488331"/>
    <lineage>
        <taxon>Bacteria</taxon>
        <taxon>Bacillati</taxon>
        <taxon>Bacillota</taxon>
        <taxon>Clostridia</taxon>
        <taxon>Eubacteriales</taxon>
        <taxon>Eubacteriales Family XII. Incertae Sedis</taxon>
        <taxon>Fusibacter</taxon>
    </lineage>
</organism>
<evidence type="ECO:0000256" key="1">
    <source>
        <dbReference type="ARBA" id="ARBA00006479"/>
    </source>
</evidence>
<dbReference type="RefSeq" id="WP_281095793.1">
    <property type="nucleotide sequence ID" value="NZ_JARYZI010000020.1"/>
</dbReference>
<dbReference type="Proteomes" id="UP001158045">
    <property type="component" value="Unassembled WGS sequence"/>
</dbReference>
<evidence type="ECO:0000256" key="7">
    <source>
        <dbReference type="ARBA" id="ARBA00032386"/>
    </source>
</evidence>
<comment type="similarity">
    <text evidence="1">Belongs to the ROK (NagC/XylR) family.</text>
</comment>
<name>A0ABT6NHI4_9FIRM</name>
<proteinExistence type="inferred from homology"/>